<keyword evidence="2" id="KW-1185">Reference proteome</keyword>
<accession>A0A078AAH3</accession>
<evidence type="ECO:0000313" key="1">
    <source>
        <dbReference type="EMBL" id="CDW77793.1"/>
    </source>
</evidence>
<dbReference type="InParanoid" id="A0A078AAH3"/>
<reference evidence="1 2" key="1">
    <citation type="submission" date="2014-06" db="EMBL/GenBank/DDBJ databases">
        <authorList>
            <person name="Swart Estienne"/>
        </authorList>
    </citation>
    <scope>NUCLEOTIDE SEQUENCE [LARGE SCALE GENOMIC DNA]</scope>
    <source>
        <strain evidence="1 2">130c</strain>
    </source>
</reference>
<protein>
    <submittedName>
        <fullName evidence="1">Uncharacterized protein</fullName>
    </submittedName>
</protein>
<proteinExistence type="predicted"/>
<evidence type="ECO:0000313" key="2">
    <source>
        <dbReference type="Proteomes" id="UP000039865"/>
    </source>
</evidence>
<dbReference type="AlphaFoldDB" id="A0A078AAH3"/>
<dbReference type="EMBL" id="CCKQ01006482">
    <property type="protein sequence ID" value="CDW77793.1"/>
    <property type="molecule type" value="Genomic_DNA"/>
</dbReference>
<organism evidence="1 2">
    <name type="scientific">Stylonychia lemnae</name>
    <name type="common">Ciliate</name>
    <dbReference type="NCBI Taxonomy" id="5949"/>
    <lineage>
        <taxon>Eukaryota</taxon>
        <taxon>Sar</taxon>
        <taxon>Alveolata</taxon>
        <taxon>Ciliophora</taxon>
        <taxon>Intramacronucleata</taxon>
        <taxon>Spirotrichea</taxon>
        <taxon>Stichotrichia</taxon>
        <taxon>Sporadotrichida</taxon>
        <taxon>Oxytrichidae</taxon>
        <taxon>Stylonychinae</taxon>
        <taxon>Stylonychia</taxon>
    </lineage>
</organism>
<gene>
    <name evidence="1" type="primary">Contig11373.g12154</name>
    <name evidence="1" type="ORF">STYLEM_6759</name>
</gene>
<dbReference type="Proteomes" id="UP000039865">
    <property type="component" value="Unassembled WGS sequence"/>
</dbReference>
<dbReference type="OrthoDB" id="324536at2759"/>
<sequence length="474" mass="54144">MMGTDQTLKNYQQHSTHKYLIFRFINNSQLNLQSPRVEAVSIWKDSPFTSTQYYQYAQAIQTGLALKYTSSAVCFQNTYSLLNDLFYLHQNITGYTISSVAYSNGVRQVSMVSFNVSNIISRNFANTFSNCYTMTANFQSQTAVWLDSFVDFSDVYTSFLFNLLSQSLKIRSLSTNIQTSQTSKDWVTFSKSIAQLFSIIFDFESSNAANLDGLKFEDIYNTMMFASKESNVELSQKEVQSMKKMIVYSAGILQTLFPSMKQPLKENENYQKIIQFANEADQFLQEQSLNAQKFMDGYEERMQENNQKRVAQKGRSLLQVLANPDMTFHLADVLYIGFGVVEGAMSAVPTSVFNYQCGKNVTQSRLYFAAAVQDFSQQKTDSAVANMYKILQSVDDITINCVLGVQTSANTDVTKLFTSDGVLTNILYNAGFMFTDVLDIIRYDDSDTNPYWYYVFYRVGDFLIRFVYRDTTLT</sequence>
<name>A0A078AAH3_STYLE</name>